<sequence>MREGTAATKMYFIHEGIVEVLVVNGQEVVATLSDGCYFGETCLWASGARRPVSVRAETYCNLFSLSATAFARVMDRYPKFKDHVTTVLIDRANRMANIGKRLATDNVQQ</sequence>
<dbReference type="PROSITE" id="PS50042">
    <property type="entry name" value="CNMP_BINDING_3"/>
    <property type="match status" value="1"/>
</dbReference>
<reference evidence="2" key="1">
    <citation type="submission" date="2018-04" db="EMBL/GenBank/DDBJ databases">
        <title>Transcriptome assembly of Sipha flava.</title>
        <authorList>
            <person name="Scully E.D."/>
            <person name="Geib S.M."/>
            <person name="Palmer N.A."/>
            <person name="Koch K."/>
            <person name="Bradshaw J."/>
            <person name="Heng-Moss T."/>
            <person name="Sarath G."/>
        </authorList>
    </citation>
    <scope>NUCLEOTIDE SEQUENCE</scope>
</reference>
<dbReference type="GO" id="GO:0003254">
    <property type="term" value="P:regulation of membrane depolarization"/>
    <property type="evidence" value="ECO:0007669"/>
    <property type="project" value="TreeGrafter"/>
</dbReference>
<dbReference type="AlphaFoldDB" id="A0A2S2R8W3"/>
<dbReference type="SUPFAM" id="SSF51206">
    <property type="entry name" value="cAMP-binding domain-like"/>
    <property type="match status" value="1"/>
</dbReference>
<dbReference type="GO" id="GO:0098855">
    <property type="term" value="C:HCN channel complex"/>
    <property type="evidence" value="ECO:0007669"/>
    <property type="project" value="TreeGrafter"/>
</dbReference>
<dbReference type="InterPro" id="IPR000595">
    <property type="entry name" value="cNMP-bd_dom"/>
</dbReference>
<dbReference type="PANTHER" id="PTHR45689:SF5">
    <property type="entry name" value="I[[H]] CHANNEL, ISOFORM E"/>
    <property type="match status" value="1"/>
</dbReference>
<dbReference type="GO" id="GO:0005249">
    <property type="term" value="F:voltage-gated potassium channel activity"/>
    <property type="evidence" value="ECO:0007669"/>
    <property type="project" value="TreeGrafter"/>
</dbReference>
<dbReference type="PANTHER" id="PTHR45689">
    <property type="entry name" value="I[[H]] CHANNEL, ISOFORM E"/>
    <property type="match status" value="1"/>
</dbReference>
<dbReference type="InterPro" id="IPR018490">
    <property type="entry name" value="cNMP-bd_dom_sf"/>
</dbReference>
<evidence type="ECO:0000259" key="1">
    <source>
        <dbReference type="PROSITE" id="PS50042"/>
    </source>
</evidence>
<proteinExistence type="predicted"/>
<dbReference type="Pfam" id="PF00027">
    <property type="entry name" value="cNMP_binding"/>
    <property type="match status" value="1"/>
</dbReference>
<dbReference type="Gene3D" id="2.60.120.10">
    <property type="entry name" value="Jelly Rolls"/>
    <property type="match status" value="1"/>
</dbReference>
<dbReference type="GO" id="GO:0035725">
    <property type="term" value="P:sodium ion transmembrane transport"/>
    <property type="evidence" value="ECO:0007669"/>
    <property type="project" value="TreeGrafter"/>
</dbReference>
<evidence type="ECO:0000313" key="2">
    <source>
        <dbReference type="EMBL" id="MBY86384.1"/>
    </source>
</evidence>
<dbReference type="InterPro" id="IPR051413">
    <property type="entry name" value="K/Na_HCN_channel"/>
</dbReference>
<name>A0A2S2R8W3_9HEMI</name>
<gene>
    <name evidence="2" type="primary">HCN2</name>
    <name evidence="2" type="ORF">g.140291</name>
</gene>
<feature type="domain" description="Cyclic nucleotide-binding" evidence="1">
    <location>
        <begin position="1"/>
        <end position="74"/>
    </location>
</feature>
<organism evidence="2">
    <name type="scientific">Sipha flava</name>
    <name type="common">yellow sugarcane aphid</name>
    <dbReference type="NCBI Taxonomy" id="143950"/>
    <lineage>
        <taxon>Eukaryota</taxon>
        <taxon>Metazoa</taxon>
        <taxon>Ecdysozoa</taxon>
        <taxon>Arthropoda</taxon>
        <taxon>Hexapoda</taxon>
        <taxon>Insecta</taxon>
        <taxon>Pterygota</taxon>
        <taxon>Neoptera</taxon>
        <taxon>Paraneoptera</taxon>
        <taxon>Hemiptera</taxon>
        <taxon>Sternorrhyncha</taxon>
        <taxon>Aphidomorpha</taxon>
        <taxon>Aphidoidea</taxon>
        <taxon>Aphididae</taxon>
        <taxon>Sipha</taxon>
    </lineage>
</organism>
<protein>
    <submittedName>
        <fullName evidence="2">Potassium/sodium hyperpolarization-activated cyclic nucleotide-gated channel 2</fullName>
    </submittedName>
</protein>
<dbReference type="InterPro" id="IPR014710">
    <property type="entry name" value="RmlC-like_jellyroll"/>
</dbReference>
<dbReference type="EMBL" id="GGMS01017181">
    <property type="protein sequence ID" value="MBY86384.1"/>
    <property type="molecule type" value="Transcribed_RNA"/>
</dbReference>
<dbReference type="CDD" id="cd00038">
    <property type="entry name" value="CAP_ED"/>
    <property type="match status" value="1"/>
</dbReference>
<accession>A0A2S2R8W3</accession>